<dbReference type="AlphaFoldDB" id="L1JCI1"/>
<feature type="non-terminal residue" evidence="2">
    <location>
        <position position="217"/>
    </location>
</feature>
<dbReference type="RefSeq" id="XP_005832784.1">
    <property type="nucleotide sequence ID" value="XM_005832727.1"/>
</dbReference>
<evidence type="ECO:0000256" key="1">
    <source>
        <dbReference type="SAM" id="MobiDB-lite"/>
    </source>
</evidence>
<proteinExistence type="predicted"/>
<name>L1JCI1_GUITC</name>
<sequence length="217" mass="24145">MTSSGGMTEHARGGGGDNGAGTISQDLKLLVDEGGQLLQALSEMETREGLDLPESILHSITLADNEVAKGLRQHIAERTEETLIKVTSVWVAYQCRRGENSSKPPLLPLMNAENKVVDALRMLCMIEKNEIFVIDRKQQEFSESQSVMLLEVVIQSRNRQVLVDKLKIAADILTARLESKVYVWLEDPKDLTSSLFQESASRKGTEQKQVEHLSLNL</sequence>
<accession>L1JCI1</accession>
<dbReference type="Proteomes" id="UP000011087">
    <property type="component" value="Unassembled WGS sequence"/>
</dbReference>
<evidence type="ECO:0000313" key="4">
    <source>
        <dbReference type="Proteomes" id="UP000011087"/>
    </source>
</evidence>
<dbReference type="PaxDb" id="55529-EKX45804"/>
<keyword evidence="4" id="KW-1185">Reference proteome</keyword>
<feature type="region of interest" description="Disordered" evidence="1">
    <location>
        <begin position="1"/>
        <end position="20"/>
    </location>
</feature>
<organism evidence="2">
    <name type="scientific">Guillardia theta (strain CCMP2712)</name>
    <name type="common">Cryptophyte</name>
    <dbReference type="NCBI Taxonomy" id="905079"/>
    <lineage>
        <taxon>Eukaryota</taxon>
        <taxon>Cryptophyceae</taxon>
        <taxon>Pyrenomonadales</taxon>
        <taxon>Geminigeraceae</taxon>
        <taxon>Guillardia</taxon>
    </lineage>
</organism>
<reference evidence="3" key="3">
    <citation type="submission" date="2016-03" db="UniProtKB">
        <authorList>
            <consortium name="EnsemblProtists"/>
        </authorList>
    </citation>
    <scope>IDENTIFICATION</scope>
</reference>
<gene>
    <name evidence="2" type="ORF">GUITHDRAFT_152571</name>
</gene>
<evidence type="ECO:0000313" key="3">
    <source>
        <dbReference type="EnsemblProtists" id="EKX45804"/>
    </source>
</evidence>
<dbReference type="EMBL" id="JH992997">
    <property type="protein sequence ID" value="EKX45804.1"/>
    <property type="molecule type" value="Genomic_DNA"/>
</dbReference>
<evidence type="ECO:0000313" key="2">
    <source>
        <dbReference type="EMBL" id="EKX45804.1"/>
    </source>
</evidence>
<reference evidence="4" key="2">
    <citation type="submission" date="2012-11" db="EMBL/GenBank/DDBJ databases">
        <authorList>
            <person name="Kuo A."/>
            <person name="Curtis B.A."/>
            <person name="Tanifuji G."/>
            <person name="Burki F."/>
            <person name="Gruber A."/>
            <person name="Irimia M."/>
            <person name="Maruyama S."/>
            <person name="Arias M.C."/>
            <person name="Ball S.G."/>
            <person name="Gile G.H."/>
            <person name="Hirakawa Y."/>
            <person name="Hopkins J.F."/>
            <person name="Rensing S.A."/>
            <person name="Schmutz J."/>
            <person name="Symeonidi A."/>
            <person name="Elias M."/>
            <person name="Eveleigh R.J."/>
            <person name="Herman E.K."/>
            <person name="Klute M.J."/>
            <person name="Nakayama T."/>
            <person name="Obornik M."/>
            <person name="Reyes-Prieto A."/>
            <person name="Armbrust E.V."/>
            <person name="Aves S.J."/>
            <person name="Beiko R.G."/>
            <person name="Coutinho P."/>
            <person name="Dacks J.B."/>
            <person name="Durnford D.G."/>
            <person name="Fast N.M."/>
            <person name="Green B.R."/>
            <person name="Grisdale C."/>
            <person name="Hempe F."/>
            <person name="Henrissat B."/>
            <person name="Hoppner M.P."/>
            <person name="Ishida K.-I."/>
            <person name="Kim E."/>
            <person name="Koreny L."/>
            <person name="Kroth P.G."/>
            <person name="Liu Y."/>
            <person name="Malik S.-B."/>
            <person name="Maier U.G."/>
            <person name="McRose D."/>
            <person name="Mock T."/>
            <person name="Neilson J.A."/>
            <person name="Onodera N.T."/>
            <person name="Poole A.M."/>
            <person name="Pritham E.J."/>
            <person name="Richards T.A."/>
            <person name="Rocap G."/>
            <person name="Roy S.W."/>
            <person name="Sarai C."/>
            <person name="Schaack S."/>
            <person name="Shirato S."/>
            <person name="Slamovits C.H."/>
            <person name="Spencer D.F."/>
            <person name="Suzuki S."/>
            <person name="Worden A.Z."/>
            <person name="Zauner S."/>
            <person name="Barry K."/>
            <person name="Bell C."/>
            <person name="Bharti A.K."/>
            <person name="Crow J.A."/>
            <person name="Grimwood J."/>
            <person name="Kramer R."/>
            <person name="Lindquist E."/>
            <person name="Lucas S."/>
            <person name="Salamov A."/>
            <person name="McFadden G.I."/>
            <person name="Lane C.E."/>
            <person name="Keeling P.J."/>
            <person name="Gray M.W."/>
            <person name="Grigoriev I.V."/>
            <person name="Archibald J.M."/>
        </authorList>
    </citation>
    <scope>NUCLEOTIDE SEQUENCE</scope>
    <source>
        <strain evidence="4">CCMP2712</strain>
    </source>
</reference>
<dbReference type="KEGG" id="gtt:GUITHDRAFT_152571"/>
<reference evidence="2 4" key="1">
    <citation type="journal article" date="2012" name="Nature">
        <title>Algal genomes reveal evolutionary mosaicism and the fate of nucleomorphs.</title>
        <authorList>
            <consortium name="DOE Joint Genome Institute"/>
            <person name="Curtis B.A."/>
            <person name="Tanifuji G."/>
            <person name="Burki F."/>
            <person name="Gruber A."/>
            <person name="Irimia M."/>
            <person name="Maruyama S."/>
            <person name="Arias M.C."/>
            <person name="Ball S.G."/>
            <person name="Gile G.H."/>
            <person name="Hirakawa Y."/>
            <person name="Hopkins J.F."/>
            <person name="Kuo A."/>
            <person name="Rensing S.A."/>
            <person name="Schmutz J."/>
            <person name="Symeonidi A."/>
            <person name="Elias M."/>
            <person name="Eveleigh R.J."/>
            <person name="Herman E.K."/>
            <person name="Klute M.J."/>
            <person name="Nakayama T."/>
            <person name="Obornik M."/>
            <person name="Reyes-Prieto A."/>
            <person name="Armbrust E.V."/>
            <person name="Aves S.J."/>
            <person name="Beiko R.G."/>
            <person name="Coutinho P."/>
            <person name="Dacks J.B."/>
            <person name="Durnford D.G."/>
            <person name="Fast N.M."/>
            <person name="Green B.R."/>
            <person name="Grisdale C.J."/>
            <person name="Hempel F."/>
            <person name="Henrissat B."/>
            <person name="Hoppner M.P."/>
            <person name="Ishida K."/>
            <person name="Kim E."/>
            <person name="Koreny L."/>
            <person name="Kroth P.G."/>
            <person name="Liu Y."/>
            <person name="Malik S.B."/>
            <person name="Maier U.G."/>
            <person name="McRose D."/>
            <person name="Mock T."/>
            <person name="Neilson J.A."/>
            <person name="Onodera N.T."/>
            <person name="Poole A.M."/>
            <person name="Pritham E.J."/>
            <person name="Richards T.A."/>
            <person name="Rocap G."/>
            <person name="Roy S.W."/>
            <person name="Sarai C."/>
            <person name="Schaack S."/>
            <person name="Shirato S."/>
            <person name="Slamovits C.H."/>
            <person name="Spencer D.F."/>
            <person name="Suzuki S."/>
            <person name="Worden A.Z."/>
            <person name="Zauner S."/>
            <person name="Barry K."/>
            <person name="Bell C."/>
            <person name="Bharti A.K."/>
            <person name="Crow J.A."/>
            <person name="Grimwood J."/>
            <person name="Kramer R."/>
            <person name="Lindquist E."/>
            <person name="Lucas S."/>
            <person name="Salamov A."/>
            <person name="McFadden G.I."/>
            <person name="Lane C.E."/>
            <person name="Keeling P.J."/>
            <person name="Gray M.W."/>
            <person name="Grigoriev I.V."/>
            <person name="Archibald J.M."/>
        </authorList>
    </citation>
    <scope>NUCLEOTIDE SEQUENCE</scope>
    <source>
        <strain evidence="2 4">CCMP2712</strain>
    </source>
</reference>
<dbReference type="GeneID" id="17302605"/>
<protein>
    <submittedName>
        <fullName evidence="2 3">Uncharacterized protein</fullName>
    </submittedName>
</protein>
<dbReference type="HOGENOM" id="CLU_1275220_0_0_1"/>
<dbReference type="EnsemblProtists" id="EKX45804">
    <property type="protein sequence ID" value="EKX45804"/>
    <property type="gene ID" value="GUITHDRAFT_152571"/>
</dbReference>